<feature type="transmembrane region" description="Helical" evidence="6">
    <location>
        <begin position="55"/>
        <end position="76"/>
    </location>
</feature>
<keyword evidence="2" id="KW-1003">Cell membrane</keyword>
<evidence type="ECO:0000256" key="6">
    <source>
        <dbReference type="SAM" id="Phobius"/>
    </source>
</evidence>
<name>A0A381RAC2_9ZZZZ</name>
<dbReference type="AlphaFoldDB" id="A0A381RAC2"/>
<feature type="transmembrane region" description="Helical" evidence="6">
    <location>
        <begin position="88"/>
        <end position="110"/>
    </location>
</feature>
<accession>A0A381RAC2</accession>
<evidence type="ECO:0000256" key="5">
    <source>
        <dbReference type="ARBA" id="ARBA00023136"/>
    </source>
</evidence>
<reference evidence="7" key="1">
    <citation type="submission" date="2018-05" db="EMBL/GenBank/DDBJ databases">
        <authorList>
            <person name="Lanie J.A."/>
            <person name="Ng W.-L."/>
            <person name="Kazmierczak K.M."/>
            <person name="Andrzejewski T.M."/>
            <person name="Davidsen T.M."/>
            <person name="Wayne K.J."/>
            <person name="Tettelin H."/>
            <person name="Glass J.I."/>
            <person name="Rusch D."/>
            <person name="Podicherti R."/>
            <person name="Tsui H.-C.T."/>
            <person name="Winkler M.E."/>
        </authorList>
    </citation>
    <scope>NUCLEOTIDE SEQUENCE</scope>
</reference>
<evidence type="ECO:0000256" key="1">
    <source>
        <dbReference type="ARBA" id="ARBA00004651"/>
    </source>
</evidence>
<dbReference type="PANTHER" id="PTHR39087:SF2">
    <property type="entry name" value="UPF0104 MEMBRANE PROTEIN MJ1595"/>
    <property type="match status" value="1"/>
</dbReference>
<dbReference type="Pfam" id="PF03706">
    <property type="entry name" value="LPG_synthase_TM"/>
    <property type="match status" value="1"/>
</dbReference>
<evidence type="ECO:0000256" key="2">
    <source>
        <dbReference type="ARBA" id="ARBA00022475"/>
    </source>
</evidence>
<evidence type="ECO:0000256" key="4">
    <source>
        <dbReference type="ARBA" id="ARBA00022989"/>
    </source>
</evidence>
<keyword evidence="4 6" id="KW-1133">Transmembrane helix</keyword>
<protein>
    <recommendedName>
        <fullName evidence="8">Flippase-like domain-containing protein</fullName>
    </recommendedName>
</protein>
<feature type="transmembrane region" description="Helical" evidence="6">
    <location>
        <begin position="175"/>
        <end position="198"/>
    </location>
</feature>
<gene>
    <name evidence="7" type="ORF">METZ01_LOCUS39661</name>
</gene>
<feature type="transmembrane region" description="Helical" evidence="6">
    <location>
        <begin position="12"/>
        <end position="34"/>
    </location>
</feature>
<evidence type="ECO:0008006" key="8">
    <source>
        <dbReference type="Google" id="ProtNLM"/>
    </source>
</evidence>
<dbReference type="InterPro" id="IPR022791">
    <property type="entry name" value="L-PG_synthase/AglD"/>
</dbReference>
<dbReference type="NCBIfam" id="TIGR00374">
    <property type="entry name" value="flippase-like domain"/>
    <property type="match status" value="1"/>
</dbReference>
<proteinExistence type="predicted"/>
<dbReference type="GO" id="GO:0005886">
    <property type="term" value="C:plasma membrane"/>
    <property type="evidence" value="ECO:0007669"/>
    <property type="project" value="UniProtKB-SubCell"/>
</dbReference>
<comment type="subcellular location">
    <subcellularLocation>
        <location evidence="1">Cell membrane</location>
        <topology evidence="1">Multi-pass membrane protein</topology>
    </subcellularLocation>
</comment>
<sequence length="260" mass="28592">MNPVEVIPLHPLFGATLVGYFGNGILAFRLGELLRAYAVAKGRQITVMQAFGTVILERILDLVIVVFIFALTIPWFPFEDDYTRFGAFVFTGITVFLIVLIFFTVHFNWLGKIEYMAIFNSHYGQKLFSAVNRIFEGLTIIKKTNHAGLIILSSLVLWGFYYCSTMIVLDACGLSLGFVGTGILLVLGSIVIGIPALPGSAGTYDAGIKYSLIMVFNISSDKALTYAIVSHAISYFPLVLVGAVYFMLGNVSLKEVKTIQ</sequence>
<feature type="transmembrane region" description="Helical" evidence="6">
    <location>
        <begin position="235"/>
        <end position="253"/>
    </location>
</feature>
<keyword evidence="5 6" id="KW-0472">Membrane</keyword>
<feature type="transmembrane region" description="Helical" evidence="6">
    <location>
        <begin position="149"/>
        <end position="169"/>
    </location>
</feature>
<organism evidence="7">
    <name type="scientific">marine metagenome</name>
    <dbReference type="NCBI Taxonomy" id="408172"/>
    <lineage>
        <taxon>unclassified sequences</taxon>
        <taxon>metagenomes</taxon>
        <taxon>ecological metagenomes</taxon>
    </lineage>
</organism>
<dbReference type="PANTHER" id="PTHR39087">
    <property type="entry name" value="UPF0104 MEMBRANE PROTEIN MJ1595"/>
    <property type="match status" value="1"/>
</dbReference>
<dbReference type="EMBL" id="UINC01001701">
    <property type="protein sequence ID" value="SUZ86807.1"/>
    <property type="molecule type" value="Genomic_DNA"/>
</dbReference>
<keyword evidence="3 6" id="KW-0812">Transmembrane</keyword>
<evidence type="ECO:0000256" key="3">
    <source>
        <dbReference type="ARBA" id="ARBA00022692"/>
    </source>
</evidence>
<evidence type="ECO:0000313" key="7">
    <source>
        <dbReference type="EMBL" id="SUZ86807.1"/>
    </source>
</evidence>